<dbReference type="SMART" id="SM00763">
    <property type="entry name" value="AAA_PrkA"/>
    <property type="match status" value="1"/>
</dbReference>
<dbReference type="GO" id="GO:0004672">
    <property type="term" value="F:protein kinase activity"/>
    <property type="evidence" value="ECO:0007669"/>
    <property type="project" value="TreeGrafter"/>
</dbReference>
<dbReference type="Pfam" id="PF06798">
    <property type="entry name" value="PrkA"/>
    <property type="match status" value="1"/>
</dbReference>
<dbReference type="Pfam" id="PF08298">
    <property type="entry name" value="AAA_PrkA"/>
    <property type="match status" value="1"/>
</dbReference>
<proteinExistence type="predicted"/>
<gene>
    <name evidence="2" type="ORF">LCGC14_1583140</name>
</gene>
<dbReference type="SUPFAM" id="SSF52540">
    <property type="entry name" value="P-loop containing nucleoside triphosphate hydrolases"/>
    <property type="match status" value="1"/>
</dbReference>
<comment type="caution">
    <text evidence="2">The sequence shown here is derived from an EMBL/GenBank/DDBJ whole genome shotgun (WGS) entry which is preliminary data.</text>
</comment>
<dbReference type="EMBL" id="LAZR01012481">
    <property type="protein sequence ID" value="KKM26603.1"/>
    <property type="molecule type" value="Genomic_DNA"/>
</dbReference>
<dbReference type="InterPro" id="IPR027417">
    <property type="entry name" value="P-loop_NTPase"/>
</dbReference>
<sequence>MDKVIEGDKSMSTDVLEEKNIFSDIEEYTKNIDTKEWNGSIKDYIPMVQKNPKLGQLSHSRVLDMIESAGIEFGEKDVNKLNPRYNFFDKDLFGVHRPLGKIVKYLKAAASGSQVGRRILLLYGPTSSGKSQLATLLKNGLEEFTRTEEGAIYAIADCPIHQNPLDVVPHALRTKFREDYGIKIDPLARPCPVCQFNLGDKYKDNWLSMPVKRIFLSETNRIGIGTFLPGDVKSQSITELVGSVDFSKLGEFGIESDPRAYKFDGELNVANRGIMEMIEMLKVDPKFLYVLLTLAQEKTIKTERFPLIYADEFILSHSNETEYRRFLGDKKLEALHDRIIVCKFPYNLILNEEVKIYDKLVAEADFGDVHIAPLTLKVGSMFAVLTRLEPGKDQNLTLLKKLQLYNGEDVEGFTTEDVKDIMEETEREGMEGISPRYIFNCVADCFTKYDLRCITPVDLLRSIKENFENNAKLNKDDIDRFDDLLTIVVEEYTKMAKNEVQKAFFLNFESEIKNLLNNYIDNVGAYLDDTNVVDEFGDHHEPDMLLMRGIEERVGVSESAKDSFRQEVYRKVMKSKSEKGGDFDYRSHAKLREALEKQLFDERSDTIRITVSSRNPDPEALQKLNKVIDTLVKKHGYTAESANQLLRYVNSLMARTT</sequence>
<reference evidence="2" key="1">
    <citation type="journal article" date="2015" name="Nature">
        <title>Complex archaea that bridge the gap between prokaryotes and eukaryotes.</title>
        <authorList>
            <person name="Spang A."/>
            <person name="Saw J.H."/>
            <person name="Jorgensen S.L."/>
            <person name="Zaremba-Niedzwiedzka K."/>
            <person name="Martijn J."/>
            <person name="Lind A.E."/>
            <person name="van Eijk R."/>
            <person name="Schleper C."/>
            <person name="Guy L."/>
            <person name="Ettema T.J."/>
        </authorList>
    </citation>
    <scope>NUCLEOTIDE SEQUENCE</scope>
</reference>
<dbReference type="AlphaFoldDB" id="A0A0F9KWY4"/>
<evidence type="ECO:0000313" key="2">
    <source>
        <dbReference type="EMBL" id="KKM26603.1"/>
    </source>
</evidence>
<organism evidence="2">
    <name type="scientific">marine sediment metagenome</name>
    <dbReference type="NCBI Taxonomy" id="412755"/>
    <lineage>
        <taxon>unclassified sequences</taxon>
        <taxon>metagenomes</taxon>
        <taxon>ecological metagenomes</taxon>
    </lineage>
</organism>
<accession>A0A0F9KWY4</accession>
<dbReference type="InterPro" id="IPR010650">
    <property type="entry name" value="PrkA_C"/>
</dbReference>
<dbReference type="InterPro" id="IPR013153">
    <property type="entry name" value="Prk_AAA"/>
</dbReference>
<dbReference type="Gene3D" id="3.40.50.300">
    <property type="entry name" value="P-loop containing nucleotide triphosphate hydrolases"/>
    <property type="match status" value="1"/>
</dbReference>
<name>A0A0F9KWY4_9ZZZZ</name>
<protein>
    <recommendedName>
        <fullName evidence="1">PrkA AAA domain-containing protein</fullName>
    </recommendedName>
</protein>
<dbReference type="PANTHER" id="PTHR30267">
    <property type="entry name" value="PROTEIN KINASE PRKA"/>
    <property type="match status" value="1"/>
</dbReference>
<feature type="domain" description="PrkA AAA" evidence="1">
    <location>
        <begin position="39"/>
        <end position="395"/>
    </location>
</feature>
<dbReference type="PANTHER" id="PTHR30267:SF2">
    <property type="entry name" value="PROTEIN PRKA"/>
    <property type="match status" value="1"/>
</dbReference>
<evidence type="ECO:0000259" key="1">
    <source>
        <dbReference type="SMART" id="SM00763"/>
    </source>
</evidence>